<dbReference type="InterPro" id="IPR036736">
    <property type="entry name" value="ACP-like_sf"/>
</dbReference>
<dbReference type="Gene3D" id="3.30.559.30">
    <property type="entry name" value="Nonribosomal peptide synthetase, condensation domain"/>
    <property type="match status" value="1"/>
</dbReference>
<dbReference type="SUPFAM" id="SSF47336">
    <property type="entry name" value="ACP-like"/>
    <property type="match status" value="1"/>
</dbReference>
<dbReference type="SUPFAM" id="SSF52777">
    <property type="entry name" value="CoA-dependent acyltransferases"/>
    <property type="match status" value="2"/>
</dbReference>
<dbReference type="Gene3D" id="2.30.38.10">
    <property type="entry name" value="Luciferase, Domain 3"/>
    <property type="match status" value="1"/>
</dbReference>
<dbReference type="InterPro" id="IPR020806">
    <property type="entry name" value="PKS_PP-bd"/>
</dbReference>
<dbReference type="InterPro" id="IPR010071">
    <property type="entry name" value="AA_adenyl_dom"/>
</dbReference>
<dbReference type="InterPro" id="IPR023213">
    <property type="entry name" value="CAT-like_dom_sf"/>
</dbReference>
<dbReference type="SMART" id="SM00823">
    <property type="entry name" value="PKS_PP"/>
    <property type="match status" value="1"/>
</dbReference>
<dbReference type="InterPro" id="IPR025110">
    <property type="entry name" value="AMP-bd_C"/>
</dbReference>
<keyword evidence="2" id="KW-0597">Phosphoprotein</keyword>
<dbReference type="SUPFAM" id="SSF56801">
    <property type="entry name" value="Acetyl-CoA synthetase-like"/>
    <property type="match status" value="1"/>
</dbReference>
<keyword evidence="1" id="KW-0596">Phosphopantetheine</keyword>
<proteinExistence type="predicted"/>
<dbReference type="Pfam" id="PF00501">
    <property type="entry name" value="AMP-binding"/>
    <property type="match status" value="1"/>
</dbReference>
<accession>A0ABY3RL98</accession>
<organism evidence="4 5">
    <name type="scientific">Bradyrhizobium ontarionense</name>
    <dbReference type="NCBI Taxonomy" id="2898149"/>
    <lineage>
        <taxon>Bacteria</taxon>
        <taxon>Pseudomonadati</taxon>
        <taxon>Pseudomonadota</taxon>
        <taxon>Alphaproteobacteria</taxon>
        <taxon>Hyphomicrobiales</taxon>
        <taxon>Nitrobacteraceae</taxon>
        <taxon>Bradyrhizobium</taxon>
    </lineage>
</organism>
<dbReference type="Gene3D" id="3.30.300.30">
    <property type="match status" value="1"/>
</dbReference>
<dbReference type="PANTHER" id="PTHR45527:SF1">
    <property type="entry name" value="FATTY ACID SYNTHASE"/>
    <property type="match status" value="1"/>
</dbReference>
<gene>
    <name evidence="4" type="ORF">LQG66_18575</name>
</gene>
<dbReference type="Gene3D" id="1.10.1200.10">
    <property type="entry name" value="ACP-like"/>
    <property type="match status" value="1"/>
</dbReference>
<keyword evidence="5" id="KW-1185">Reference proteome</keyword>
<dbReference type="CDD" id="cd19531">
    <property type="entry name" value="LCL_NRPS-like"/>
    <property type="match status" value="1"/>
</dbReference>
<evidence type="ECO:0000256" key="2">
    <source>
        <dbReference type="ARBA" id="ARBA00022553"/>
    </source>
</evidence>
<name>A0ABY3RL98_9BRAD</name>
<dbReference type="PROSITE" id="PS50075">
    <property type="entry name" value="CARRIER"/>
    <property type="match status" value="1"/>
</dbReference>
<evidence type="ECO:0000259" key="3">
    <source>
        <dbReference type="PROSITE" id="PS50075"/>
    </source>
</evidence>
<dbReference type="Pfam" id="PF00668">
    <property type="entry name" value="Condensation"/>
    <property type="match status" value="1"/>
</dbReference>
<dbReference type="Gene3D" id="3.40.50.980">
    <property type="match status" value="2"/>
</dbReference>
<dbReference type="InterPro" id="IPR020459">
    <property type="entry name" value="AMP-binding"/>
</dbReference>
<dbReference type="Gene3D" id="3.30.559.10">
    <property type="entry name" value="Chloramphenicol acetyltransferase-like domain"/>
    <property type="match status" value="1"/>
</dbReference>
<dbReference type="InterPro" id="IPR009081">
    <property type="entry name" value="PP-bd_ACP"/>
</dbReference>
<dbReference type="PANTHER" id="PTHR45527">
    <property type="entry name" value="NONRIBOSOMAL PEPTIDE SYNTHETASE"/>
    <property type="match status" value="1"/>
</dbReference>
<dbReference type="NCBIfam" id="TIGR01733">
    <property type="entry name" value="AA-adenyl-dom"/>
    <property type="match status" value="1"/>
</dbReference>
<reference evidence="4" key="1">
    <citation type="journal article" date="2024" name="Antonie Van Leeuwenhoek">
        <title>Bradyrhizobium ontarionense sp. nov., a novel bacterial symbiont isolated from Aeschynomene indica (Indian jointvetch), harbours photosynthesis, nitrogen fixation and nitrous oxide (N2O) reductase genes.</title>
        <authorList>
            <person name="Bromfield E.S.P."/>
            <person name="Cloutier S."/>
        </authorList>
    </citation>
    <scope>NUCLEOTIDE SEQUENCE</scope>
    <source>
        <strain evidence="4">A19</strain>
    </source>
</reference>
<protein>
    <submittedName>
        <fullName evidence="4">Amino acid adenylation domain-containing protein</fullName>
    </submittedName>
</protein>
<dbReference type="PROSITE" id="PS00455">
    <property type="entry name" value="AMP_BINDING"/>
    <property type="match status" value="1"/>
</dbReference>
<dbReference type="InterPro" id="IPR001242">
    <property type="entry name" value="Condensation_dom"/>
</dbReference>
<dbReference type="EMBL" id="CP088156">
    <property type="protein sequence ID" value="UFZ08169.1"/>
    <property type="molecule type" value="Genomic_DNA"/>
</dbReference>
<feature type="domain" description="Carrier" evidence="3">
    <location>
        <begin position="1007"/>
        <end position="1081"/>
    </location>
</feature>
<dbReference type="PRINTS" id="PR00154">
    <property type="entry name" value="AMPBINDING"/>
</dbReference>
<dbReference type="InterPro" id="IPR000873">
    <property type="entry name" value="AMP-dep_synth/lig_dom"/>
</dbReference>
<dbReference type="Pfam" id="PF13193">
    <property type="entry name" value="AMP-binding_C"/>
    <property type="match status" value="1"/>
</dbReference>
<sequence>MGRTGAWHPLSHGQEALWFLWELAPESPAYNIVFPAGIRGELDVEALHRALQMLSDRHPCLRIEFSNEDGKLQQRAHEHHAVRFELHDASAWSRSRLDQAIGDHARLPFDLKSDAALRVTLFRRSPHDHVLLLSIPHIVSDLWSLIVLMDELRDSYAAETSGRRAELPPQPLSYEDYVRWQRAMLEGAAGDAHWRYWQAELAGDLPVLDLPADHARPAMQSFRGGTINLQIASDLTQRLQALARAENVTLFMALLAAFQALLHRYSGQDDIVVGAPTSGRNRAEFAGVVGDFVNMVPLRADFADAPSFRQTLAQSSRKVVGAIKHQDFPFSLLVDRLQPARDLSRPPIFQASFVLQTFHRFKELSRALLPGPDEPHIPFGALELEPWPLAQQEGQFDISLEMKEDESGRLMGSWRYAADLFRPETIVCIAHNFETLLREAIADPDRPINKLRLLTAEESRSAMASARGPAAGLPAATSICELFAAQAARRGAAIAVSCGDISVSYAGLDRRVEDIAGQLAALGVGADVIVAIMLPRGIDFVTALLATSRAGGAFLPLDPRHPLSRASQIFRDSRAQLVLTTAAMRSDIIAAIGALPQADRPRVIAVEEMDGNGARAEPDAVRGGDLAYVMYTSGSTGNPKGVMVEHRGMINHVLGKLSDLGFGEDDALAQNAPQSFDVVVWQSLAPLISGGRTVVIPDEVAEDMSALVETVERQGVTVLQLVPAMMRALIDHVSACESGRLALAALRWMVPTGEALPVVLVRRWLELYPHIPVLNTYGSTECSDDQCHYTLDGLDAADLAVPIASIGSPIQNMAAYVLDRNLAAVPAGVVGELYIGGIGVGRGYVNEQKRTASAFVPDPFSESPGARLYRTRDLARRRSDGKIDFLGRVDEMIKLHGFRIEPREIEVALLHHPAISKAAVIAREHPSGKRQLVAYVVPSLASGNGRSAGPAELEDIRRHLGEHLPLFMIPAAFCVVDALPLTANGKLDQRRLPAPHWEVGPADHFIAARDPTEATIAAIWAGVLGHPRVSVTADFFAIGGDSILSVQIVSRCRRAGLPIEPKDVFLHRTIAALAEALGRRAVPVESHAAVAAGSGLPPISPEQFKAAIGQVAFDER</sequence>
<dbReference type="InterPro" id="IPR020845">
    <property type="entry name" value="AMP-binding_CS"/>
</dbReference>
<dbReference type="CDD" id="cd05930">
    <property type="entry name" value="A_NRPS"/>
    <property type="match status" value="1"/>
</dbReference>
<dbReference type="Pfam" id="PF00550">
    <property type="entry name" value="PP-binding"/>
    <property type="match status" value="1"/>
</dbReference>
<evidence type="ECO:0000313" key="4">
    <source>
        <dbReference type="EMBL" id="UFZ08169.1"/>
    </source>
</evidence>
<dbReference type="InterPro" id="IPR045851">
    <property type="entry name" value="AMP-bd_C_sf"/>
</dbReference>
<evidence type="ECO:0000313" key="5">
    <source>
        <dbReference type="Proteomes" id="UP001431010"/>
    </source>
</evidence>
<dbReference type="Proteomes" id="UP001431010">
    <property type="component" value="Chromosome"/>
</dbReference>
<evidence type="ECO:0000256" key="1">
    <source>
        <dbReference type="ARBA" id="ARBA00022450"/>
    </source>
</evidence>
<dbReference type="RefSeq" id="WP_231327618.1">
    <property type="nucleotide sequence ID" value="NZ_CP088156.1"/>
</dbReference>